<protein>
    <submittedName>
        <fullName evidence="1">Uncharacterized protein</fullName>
    </submittedName>
</protein>
<reference evidence="1" key="1">
    <citation type="submission" date="2014-07" db="EMBL/GenBank/DDBJ databases">
        <title>Identification of a novel salt tolerance gene in wild soybean by whole-genome sequencing.</title>
        <authorList>
            <person name="Lam H.-M."/>
            <person name="Qi X."/>
            <person name="Li M.-W."/>
            <person name="Liu X."/>
            <person name="Xie M."/>
            <person name="Ni M."/>
            <person name="Xu X."/>
        </authorList>
    </citation>
    <scope>NUCLEOTIDE SEQUENCE [LARGE SCALE GENOMIC DNA]</scope>
    <source>
        <tissue evidence="1">Root</tissue>
    </source>
</reference>
<dbReference type="AlphaFoldDB" id="A0A0B2RKK3"/>
<organism evidence="1">
    <name type="scientific">Glycine soja</name>
    <name type="common">Wild soybean</name>
    <dbReference type="NCBI Taxonomy" id="3848"/>
    <lineage>
        <taxon>Eukaryota</taxon>
        <taxon>Viridiplantae</taxon>
        <taxon>Streptophyta</taxon>
        <taxon>Embryophyta</taxon>
        <taxon>Tracheophyta</taxon>
        <taxon>Spermatophyta</taxon>
        <taxon>Magnoliopsida</taxon>
        <taxon>eudicotyledons</taxon>
        <taxon>Gunneridae</taxon>
        <taxon>Pentapetalae</taxon>
        <taxon>rosids</taxon>
        <taxon>fabids</taxon>
        <taxon>Fabales</taxon>
        <taxon>Fabaceae</taxon>
        <taxon>Papilionoideae</taxon>
        <taxon>50 kb inversion clade</taxon>
        <taxon>NPAAA clade</taxon>
        <taxon>indigoferoid/millettioid clade</taxon>
        <taxon>Phaseoleae</taxon>
        <taxon>Glycine</taxon>
        <taxon>Glycine subgen. Soja</taxon>
    </lineage>
</organism>
<proteinExistence type="predicted"/>
<dbReference type="GO" id="GO:0080147">
    <property type="term" value="P:root hair cell development"/>
    <property type="evidence" value="ECO:0007669"/>
    <property type="project" value="InterPro"/>
</dbReference>
<accession>A0A0B2RKK3</accession>
<dbReference type="PANTHER" id="PTHR46581:SF3">
    <property type="entry name" value="ARABINOSYLTRANSFERASE RRA3"/>
    <property type="match status" value="1"/>
</dbReference>
<name>A0A0B2RKK3_GLYSO</name>
<dbReference type="Proteomes" id="UP000053555">
    <property type="component" value="Unassembled WGS sequence"/>
</dbReference>
<dbReference type="InterPro" id="IPR044290">
    <property type="entry name" value="RRA1/2/3"/>
</dbReference>
<gene>
    <name evidence="1" type="ORF">glysoja_038778</name>
</gene>
<sequence length="118" mass="13356">MVIVYLASESSKFWENSLRTESNQGKEQAQKQFLTLGKQPKSRPFATVKGLRANTTVVPHQSVNPRLEKILEKVLVKQEVLVCHANTNVKEMLEVWFTNINRVGITNYLVAALDDETA</sequence>
<dbReference type="EMBL" id="KN649941">
    <property type="protein sequence ID" value="KHN32849.1"/>
    <property type="molecule type" value="Genomic_DNA"/>
</dbReference>
<evidence type="ECO:0000313" key="1">
    <source>
        <dbReference type="EMBL" id="KHN32849.1"/>
    </source>
</evidence>
<dbReference type="PANTHER" id="PTHR46581">
    <property type="entry name" value="ARABINOSYLTRANSFERASE RRA3"/>
    <property type="match status" value="1"/>
</dbReference>
<dbReference type="GO" id="GO:0016757">
    <property type="term" value="F:glycosyltransferase activity"/>
    <property type="evidence" value="ECO:0007669"/>
    <property type="project" value="InterPro"/>
</dbReference>